<accession>A0A8J3Z261</accession>
<dbReference type="InterPro" id="IPR024414">
    <property type="entry name" value="Uncharacterised_PrgI"/>
</dbReference>
<evidence type="ECO:0000313" key="2">
    <source>
        <dbReference type="EMBL" id="GIJ56209.1"/>
    </source>
</evidence>
<protein>
    <recommendedName>
        <fullName evidence="4">PrgI family protein</fullName>
    </recommendedName>
</protein>
<keyword evidence="1" id="KW-0472">Membrane</keyword>
<name>A0A8J3Z261_9ACTN</name>
<gene>
    <name evidence="2" type="ORF">Vau01_037250</name>
</gene>
<dbReference type="EMBL" id="BOPG01000024">
    <property type="protein sequence ID" value="GIJ56209.1"/>
    <property type="molecule type" value="Genomic_DNA"/>
</dbReference>
<comment type="caution">
    <text evidence="2">The sequence shown here is derived from an EMBL/GenBank/DDBJ whole genome shotgun (WGS) entry which is preliminary data.</text>
</comment>
<proteinExistence type="predicted"/>
<keyword evidence="1" id="KW-0812">Transmembrane</keyword>
<sequence length="325" mass="33760">MSYDAPPVEAKIPADFDAPDRVVYGLTARQVAIVATAGVLLWLAFQILTPAVPAVVLATAALPVGGLAAAVALGRRDGISMDRWIAAAIAARRAPRRLVAATDASPTVPSWAPVPRTATADGLTAATDDRHGRTAMAPLRLPANAIGENGTVDVDGGRIAVTAATTVNFDLRSVVEQHALVAGMGRWFNSLSGPVQIVISTRRVDLYTVAQLVDDRLDALPHSALADAAAGYAQFLRDLAADRDPLDRRVLIAHQVGPHTDPGVARRAAEQTARALTGLGAATRVLDGGQVTDALAAACDPWRTVGTGRTIPDAVITAGPDEEKP</sequence>
<keyword evidence="1" id="KW-1133">Transmembrane helix</keyword>
<reference evidence="2" key="1">
    <citation type="submission" date="2021-01" db="EMBL/GenBank/DDBJ databases">
        <title>Whole genome shotgun sequence of Virgisporangium aurantiacum NBRC 16421.</title>
        <authorList>
            <person name="Komaki H."/>
            <person name="Tamura T."/>
        </authorList>
    </citation>
    <scope>NUCLEOTIDE SEQUENCE</scope>
    <source>
        <strain evidence="2">NBRC 16421</strain>
    </source>
</reference>
<dbReference type="Proteomes" id="UP000612585">
    <property type="component" value="Unassembled WGS sequence"/>
</dbReference>
<keyword evidence="3" id="KW-1185">Reference proteome</keyword>
<evidence type="ECO:0008006" key="4">
    <source>
        <dbReference type="Google" id="ProtNLM"/>
    </source>
</evidence>
<dbReference type="RefSeq" id="WP_203994166.1">
    <property type="nucleotide sequence ID" value="NZ_BOPG01000024.1"/>
</dbReference>
<dbReference type="Pfam" id="PF12666">
    <property type="entry name" value="PrgI"/>
    <property type="match status" value="1"/>
</dbReference>
<dbReference type="AlphaFoldDB" id="A0A8J3Z261"/>
<organism evidence="2 3">
    <name type="scientific">Virgisporangium aurantiacum</name>
    <dbReference type="NCBI Taxonomy" id="175570"/>
    <lineage>
        <taxon>Bacteria</taxon>
        <taxon>Bacillati</taxon>
        <taxon>Actinomycetota</taxon>
        <taxon>Actinomycetes</taxon>
        <taxon>Micromonosporales</taxon>
        <taxon>Micromonosporaceae</taxon>
        <taxon>Virgisporangium</taxon>
    </lineage>
</organism>
<evidence type="ECO:0000313" key="3">
    <source>
        <dbReference type="Proteomes" id="UP000612585"/>
    </source>
</evidence>
<feature type="transmembrane region" description="Helical" evidence="1">
    <location>
        <begin position="54"/>
        <end position="73"/>
    </location>
</feature>
<feature type="transmembrane region" description="Helical" evidence="1">
    <location>
        <begin position="31"/>
        <end position="48"/>
    </location>
</feature>
<evidence type="ECO:0000256" key="1">
    <source>
        <dbReference type="SAM" id="Phobius"/>
    </source>
</evidence>